<dbReference type="Pfam" id="PF08751">
    <property type="entry name" value="TrwC"/>
    <property type="match status" value="1"/>
</dbReference>
<feature type="domain" description="TrwC relaxase" evidence="2">
    <location>
        <begin position="8"/>
        <end position="293"/>
    </location>
</feature>
<dbReference type="EMBL" id="JACIDO010000009">
    <property type="protein sequence ID" value="MBB3937396.1"/>
    <property type="molecule type" value="Genomic_DNA"/>
</dbReference>
<evidence type="ECO:0000313" key="3">
    <source>
        <dbReference type="EMBL" id="MBB3937396.1"/>
    </source>
</evidence>
<feature type="compositionally biased region" description="Low complexity" evidence="1">
    <location>
        <begin position="900"/>
        <end position="910"/>
    </location>
</feature>
<dbReference type="InterPro" id="IPR014862">
    <property type="entry name" value="TrwC"/>
</dbReference>
<feature type="compositionally biased region" description="Acidic residues" evidence="1">
    <location>
        <begin position="871"/>
        <end position="881"/>
    </location>
</feature>
<dbReference type="OrthoDB" id="1826980at2"/>
<feature type="region of interest" description="Disordered" evidence="1">
    <location>
        <begin position="868"/>
        <end position="942"/>
    </location>
</feature>
<evidence type="ECO:0000259" key="2">
    <source>
        <dbReference type="Pfam" id="PF08751"/>
    </source>
</evidence>
<dbReference type="AlphaFoldDB" id="A0A7W6FVQ5"/>
<keyword evidence="4" id="KW-1185">Reference proteome</keyword>
<dbReference type="Gene3D" id="2.30.30.940">
    <property type="match status" value="1"/>
</dbReference>
<dbReference type="SUPFAM" id="SSF52540">
    <property type="entry name" value="P-loop containing nucleoside triphosphate hydrolases"/>
    <property type="match status" value="2"/>
</dbReference>
<dbReference type="RefSeq" id="WP_090963940.1">
    <property type="nucleotide sequence ID" value="NZ_FOOA01000010.1"/>
</dbReference>
<protein>
    <submittedName>
        <fullName evidence="3">Conjugative relaxase-like TrwC/TraI family protein</fullName>
    </submittedName>
</protein>
<reference evidence="3 4" key="1">
    <citation type="submission" date="2020-08" db="EMBL/GenBank/DDBJ databases">
        <title>Genomic Encyclopedia of Type Strains, Phase IV (KMG-IV): sequencing the most valuable type-strain genomes for metagenomic binning, comparative biology and taxonomic classification.</title>
        <authorList>
            <person name="Goeker M."/>
        </authorList>
    </citation>
    <scope>NUCLEOTIDE SEQUENCE [LARGE SCALE GENOMIC DNA]</scope>
    <source>
        <strain evidence="3 4">DSM 25024</strain>
    </source>
</reference>
<gene>
    <name evidence="3" type="ORF">GGR05_003562</name>
</gene>
<dbReference type="CDD" id="cd18809">
    <property type="entry name" value="SF1_C_RecD"/>
    <property type="match status" value="1"/>
</dbReference>
<name>A0A7W6FVQ5_9HYPH</name>
<comment type="caution">
    <text evidence="3">The sequence shown here is derived from an EMBL/GenBank/DDBJ whole genome shotgun (WGS) entry which is preliminary data.</text>
</comment>
<organism evidence="3 4">
    <name type="scientific">Aureimonas phyllosphaerae</name>
    <dbReference type="NCBI Taxonomy" id="1166078"/>
    <lineage>
        <taxon>Bacteria</taxon>
        <taxon>Pseudomonadati</taxon>
        <taxon>Pseudomonadota</taxon>
        <taxon>Alphaproteobacteria</taxon>
        <taxon>Hyphomicrobiales</taxon>
        <taxon>Aurantimonadaceae</taxon>
        <taxon>Aureimonas</taxon>
    </lineage>
</organism>
<dbReference type="Pfam" id="PF13604">
    <property type="entry name" value="AAA_30"/>
    <property type="match status" value="1"/>
</dbReference>
<sequence length="942" mass="101518">MVATISAGTSARYYTAQIEYYLGGREPDGQWLLAGRELGVIAGSLVESASFERLHAALDEDGRPLVRNDGGRTEAVGGYDVTFSPPKSLQVLWGLADAGWRAKLDAVDAAAVQQAMALLDRDAAFCRRGRGGAVLEKVRLTAAAFQHGEARPAAHADGTVFADPALHTHVVILNLAQRADGSFGRLDGRTLFNLKMCCGAVYHQALAAGLMKLGLGVEVTGKNGIFEVVGVDPELCTYFSARRREIENELSPIGLATADAPALAAAKARTTRRAKIIDAAEDRHAFWRVRAAALGFEPEHVVAQARGVGRDRALLRDEVGPDNKRVALAALEELIQRDSLFEHRHLVAALAAAHVGSNAFVSIDAELAALHNDGAVIELDRDRWGHPIYSTPEIVQLEQALFVQATRLGQAKVAAPASHHVARLLAAAGLNAEQEAAARLACGSEAIVTVEGAPGVGKSTLLRPVARAWQDAGWRVIGASTAWKIAHQLRDDLGIDARAIDSWLAGAEHDRAFLTDKTLLVIDESGLITSQQMQRILGKIERARAEGLEVAVRMVGDRRQLQPIGGPGLRIVAEAVGTMRVDTIVRQRESWARNVVTAFGDGRAADALGHLAEYGCVHELDGPASTINALIENWESWRRDHPSDSSLIVAKTNMQVAALNRAVRERLRAAGELAATADVSLAAVTPSGQPVTLDLAEGDRVRFLKRNDILGIVNGTEGRLKSIERAADGRLRLKAQVGTWLVAFGPDDLTDEAGRVQVAHAYATTCYGSQGLTTETAFVLADPAMDRHDIHVAASRSRGATQLFFDRRALDARVQAERLLGDRNREIEPEERIAALADALSRSGVKKTTLDYLTPAQRQTLREQARPLELAQEEPILEEQPEITPEGSARRNRRHLLGEASASQSVSAAQDVRTLQSEGAAPKPNARAPSRRRSRSKGQCLE</sequence>
<dbReference type="Gene3D" id="3.40.50.300">
    <property type="entry name" value="P-loop containing nucleotide triphosphate hydrolases"/>
    <property type="match status" value="2"/>
</dbReference>
<proteinExistence type="predicted"/>
<dbReference type="InterPro" id="IPR027417">
    <property type="entry name" value="P-loop_NTPase"/>
</dbReference>
<evidence type="ECO:0000313" key="4">
    <source>
        <dbReference type="Proteomes" id="UP000531216"/>
    </source>
</evidence>
<evidence type="ECO:0000256" key="1">
    <source>
        <dbReference type="SAM" id="MobiDB-lite"/>
    </source>
</evidence>
<accession>A0A7W6FVQ5</accession>
<dbReference type="NCBIfam" id="NF041492">
    <property type="entry name" value="MobF"/>
    <property type="match status" value="1"/>
</dbReference>
<dbReference type="Proteomes" id="UP000531216">
    <property type="component" value="Unassembled WGS sequence"/>
</dbReference>
<dbReference type="SUPFAM" id="SSF55464">
    <property type="entry name" value="Origin of replication-binding domain, RBD-like"/>
    <property type="match status" value="1"/>
</dbReference>